<dbReference type="RefSeq" id="WP_061459116.1">
    <property type="nucleotide sequence ID" value="NZ_KQ968753.1"/>
</dbReference>
<dbReference type="EMBL" id="LQOF01000373">
    <property type="protein sequence ID" value="KXT65593.1"/>
    <property type="molecule type" value="Genomic_DNA"/>
</dbReference>
<dbReference type="AlphaFoldDB" id="A0A139QTS1"/>
<organism evidence="3 5">
    <name type="scientific">Streptococcus gallolyticus</name>
    <dbReference type="NCBI Taxonomy" id="315405"/>
    <lineage>
        <taxon>Bacteria</taxon>
        <taxon>Bacillati</taxon>
        <taxon>Bacillota</taxon>
        <taxon>Bacilli</taxon>
        <taxon>Lactobacillales</taxon>
        <taxon>Streptococcaceae</taxon>
        <taxon>Streptococcus</taxon>
    </lineage>
</organism>
<name>A0A139QTS1_9STRE</name>
<gene>
    <name evidence="2" type="ORF">SGADD02_01877</name>
    <name evidence="3" type="ORF">SGADD03_01589</name>
</gene>
<protein>
    <recommendedName>
        <fullName evidence="6">Signal peptide containing protein</fullName>
    </recommendedName>
</protein>
<evidence type="ECO:0000313" key="3">
    <source>
        <dbReference type="EMBL" id="KXU05899.1"/>
    </source>
</evidence>
<comment type="caution">
    <text evidence="3">The sequence shown here is derived from an EMBL/GenBank/DDBJ whole genome shotgun (WGS) entry which is preliminary data.</text>
</comment>
<evidence type="ECO:0000313" key="4">
    <source>
        <dbReference type="Proteomes" id="UP000070198"/>
    </source>
</evidence>
<evidence type="ECO:0000256" key="1">
    <source>
        <dbReference type="SAM" id="Phobius"/>
    </source>
</evidence>
<dbReference type="Proteomes" id="UP000071927">
    <property type="component" value="Unassembled WGS sequence"/>
</dbReference>
<evidence type="ECO:0000313" key="5">
    <source>
        <dbReference type="Proteomes" id="UP000071927"/>
    </source>
</evidence>
<dbReference type="PATRIC" id="fig|315405.11.peg.2190"/>
<evidence type="ECO:0000313" key="2">
    <source>
        <dbReference type="EMBL" id="KXT65593.1"/>
    </source>
</evidence>
<feature type="transmembrane region" description="Helical" evidence="1">
    <location>
        <begin position="172"/>
        <end position="193"/>
    </location>
</feature>
<sequence>MKGNHYRNFIVTLVIGIIFLAGGVVTAIVNYRNNTVTALSAKNQVFNGENTSADNGAMVVVNVYGIYEEPIADIDGHNTVIWLIAYDNGYVGVEAKEDDQQIATLISKGSDLSQHPQQLMVKYFDTNYNNSNGITSYSSAMETIVEPTTDLGERFSYSSYLSLSAANSDKQVNYIVAVIIGGIGVFLIVLSFVTKAKTTKAFSEFYAEYPELNGSIEHLQDIAGYSNDKLKLTIYRHHLVSYYGAFAIMDLNDIQQLYHYVIKIKRTFITIGRNSMLIGITENKKQKSISIKNIGKTTDSELQPMFEYVAQHFPEIKLGKD</sequence>
<keyword evidence="1" id="KW-1133">Transmembrane helix</keyword>
<accession>A0A139QTS1</accession>
<proteinExistence type="predicted"/>
<reference evidence="4 5" key="1">
    <citation type="submission" date="2016-01" db="EMBL/GenBank/DDBJ databases">
        <title>Highly variable Streptococcus oralis are common among viridans streptococci isolated from primates.</title>
        <authorList>
            <person name="Denapaite D."/>
            <person name="Rieger M."/>
            <person name="Koendgen S."/>
            <person name="Brueckner R."/>
            <person name="Ochigava I."/>
            <person name="Kappeler P."/>
            <person name="Maetz-Rensing K."/>
            <person name="Leendertz F."/>
            <person name="Hakenbeck R."/>
        </authorList>
    </citation>
    <scope>NUCLEOTIDE SEQUENCE [LARGE SCALE GENOMIC DNA]</scope>
    <source>
        <strain evidence="2 4">DD02</strain>
        <strain evidence="3 5">DD03</strain>
    </source>
</reference>
<evidence type="ECO:0008006" key="6">
    <source>
        <dbReference type="Google" id="ProtNLM"/>
    </source>
</evidence>
<keyword evidence="1" id="KW-0472">Membrane</keyword>
<keyword evidence="1" id="KW-0812">Transmembrane</keyword>
<feature type="transmembrane region" description="Helical" evidence="1">
    <location>
        <begin position="9"/>
        <end position="31"/>
    </location>
</feature>
<dbReference type="EMBL" id="LQXV01000285">
    <property type="protein sequence ID" value="KXU05899.1"/>
    <property type="molecule type" value="Genomic_DNA"/>
</dbReference>
<dbReference type="Proteomes" id="UP000070198">
    <property type="component" value="Unassembled WGS sequence"/>
</dbReference>